<proteinExistence type="predicted"/>
<sequence>MSDPGAMWRTLAEFLAVVVVLCLTQLSVPASGHGKKVCLLKNVRYSEGTQFQHEWKPGCLLNCTCVIEGEKAYGNCTKRCNPLSYPPGCKVLRNACRCPSKYTCPNGDKCRNPETGKLYVIGKGWKNDSCNCICLGNESKPIAQMKRNETESTNAVIMKDRCVPDKNITCYSCRTLATTHGDPNCFRKRKCDRWPHQFNQNGIKTTLMCTCYGPRGFTQCITRRPTRKRERRSYHSSSANSMIEMYETEGMDIFKTRTKHLELSVHGTN</sequence>
<feature type="chain" id="PRO_5046533798" evidence="1">
    <location>
        <begin position="35"/>
        <end position="269"/>
    </location>
</feature>
<feature type="signal peptide" evidence="1">
    <location>
        <begin position="1"/>
        <end position="34"/>
    </location>
</feature>
<evidence type="ECO:0000313" key="3">
    <source>
        <dbReference type="Proteomes" id="UP001642483"/>
    </source>
</evidence>
<keyword evidence="3" id="KW-1185">Reference proteome</keyword>
<comment type="caution">
    <text evidence="2">The sequence shown here is derived from an EMBL/GenBank/DDBJ whole genome shotgun (WGS) entry which is preliminary data.</text>
</comment>
<gene>
    <name evidence="2" type="ORF">CVLEPA_LOCUS6894</name>
</gene>
<dbReference type="Proteomes" id="UP001642483">
    <property type="component" value="Unassembled WGS sequence"/>
</dbReference>
<name>A0ABP0FDN9_CLALP</name>
<accession>A0ABP0FDN9</accession>
<reference evidence="2 3" key="1">
    <citation type="submission" date="2024-02" db="EMBL/GenBank/DDBJ databases">
        <authorList>
            <person name="Daric V."/>
            <person name="Darras S."/>
        </authorList>
    </citation>
    <scope>NUCLEOTIDE SEQUENCE [LARGE SCALE GENOMIC DNA]</scope>
</reference>
<keyword evidence="1" id="KW-0732">Signal</keyword>
<evidence type="ECO:0000313" key="2">
    <source>
        <dbReference type="EMBL" id="CAK8677521.1"/>
    </source>
</evidence>
<organism evidence="2 3">
    <name type="scientific">Clavelina lepadiformis</name>
    <name type="common">Light-bulb sea squirt</name>
    <name type="synonym">Ascidia lepadiformis</name>
    <dbReference type="NCBI Taxonomy" id="159417"/>
    <lineage>
        <taxon>Eukaryota</taxon>
        <taxon>Metazoa</taxon>
        <taxon>Chordata</taxon>
        <taxon>Tunicata</taxon>
        <taxon>Ascidiacea</taxon>
        <taxon>Aplousobranchia</taxon>
        <taxon>Clavelinidae</taxon>
        <taxon>Clavelina</taxon>
    </lineage>
</organism>
<protein>
    <submittedName>
        <fullName evidence="2">Uncharacterized protein</fullName>
    </submittedName>
</protein>
<evidence type="ECO:0000256" key="1">
    <source>
        <dbReference type="SAM" id="SignalP"/>
    </source>
</evidence>
<dbReference type="EMBL" id="CAWYQH010000046">
    <property type="protein sequence ID" value="CAK8677521.1"/>
    <property type="molecule type" value="Genomic_DNA"/>
</dbReference>